<evidence type="ECO:0000256" key="1">
    <source>
        <dbReference type="ARBA" id="ARBA00001974"/>
    </source>
</evidence>
<dbReference type="InterPro" id="IPR036188">
    <property type="entry name" value="FAD/NAD-bd_sf"/>
</dbReference>
<protein>
    <recommendedName>
        <fullName evidence="7">FAD-binding domain-containing protein</fullName>
    </recommendedName>
</protein>
<dbReference type="GO" id="GO:0004497">
    <property type="term" value="F:monooxygenase activity"/>
    <property type="evidence" value="ECO:0007669"/>
    <property type="project" value="InterPro"/>
</dbReference>
<dbReference type="SUPFAM" id="SSF51905">
    <property type="entry name" value="FAD/NAD(P)-binding domain"/>
    <property type="match status" value="1"/>
</dbReference>
<keyword evidence="9" id="KW-1185">Reference proteome</keyword>
<feature type="domain" description="FAD-binding" evidence="7">
    <location>
        <begin position="7"/>
        <end position="334"/>
    </location>
</feature>
<dbReference type="EMBL" id="JAKJXP020000013">
    <property type="protein sequence ID" value="KAK7755450.1"/>
    <property type="molecule type" value="Genomic_DNA"/>
</dbReference>
<dbReference type="GO" id="GO:0071949">
    <property type="term" value="F:FAD binding"/>
    <property type="evidence" value="ECO:0007669"/>
    <property type="project" value="InterPro"/>
</dbReference>
<dbReference type="PANTHER" id="PTHR47356">
    <property type="entry name" value="FAD-DEPENDENT MONOOXYGENASE ASQG-RELATED"/>
    <property type="match status" value="1"/>
</dbReference>
<evidence type="ECO:0000259" key="7">
    <source>
        <dbReference type="Pfam" id="PF01494"/>
    </source>
</evidence>
<keyword evidence="5" id="KW-0274">FAD</keyword>
<accession>A0AAN9YVK0</accession>
<dbReference type="Pfam" id="PF01494">
    <property type="entry name" value="FAD_binding_3"/>
    <property type="match status" value="1"/>
</dbReference>
<comment type="caution">
    <text evidence="8">The sequence shown here is derived from an EMBL/GenBank/DDBJ whole genome shotgun (WGS) entry which is preliminary data.</text>
</comment>
<evidence type="ECO:0000256" key="5">
    <source>
        <dbReference type="ARBA" id="ARBA00022827"/>
    </source>
</evidence>
<dbReference type="AlphaFoldDB" id="A0AAN9YVK0"/>
<reference evidence="8 9" key="1">
    <citation type="submission" date="2024-02" db="EMBL/GenBank/DDBJ databases">
        <title>De novo assembly and annotation of 12 fungi associated with fruit tree decline syndrome in Ontario, Canada.</title>
        <authorList>
            <person name="Sulman M."/>
            <person name="Ellouze W."/>
            <person name="Ilyukhin E."/>
        </authorList>
    </citation>
    <scope>NUCLEOTIDE SEQUENCE [LARGE SCALE GENOMIC DNA]</scope>
    <source>
        <strain evidence="8 9">M11/M66-122</strain>
    </source>
</reference>
<evidence type="ECO:0000256" key="4">
    <source>
        <dbReference type="ARBA" id="ARBA00022630"/>
    </source>
</evidence>
<evidence type="ECO:0000313" key="8">
    <source>
        <dbReference type="EMBL" id="KAK7755450.1"/>
    </source>
</evidence>
<name>A0AAN9YVK0_9PEZI</name>
<comment type="similarity">
    <text evidence="3">Belongs to the paxM FAD-dependent monooxygenase family.</text>
</comment>
<evidence type="ECO:0000313" key="9">
    <source>
        <dbReference type="Proteomes" id="UP001320420"/>
    </source>
</evidence>
<evidence type="ECO:0000256" key="6">
    <source>
        <dbReference type="ARBA" id="ARBA00023002"/>
    </source>
</evidence>
<dbReference type="Proteomes" id="UP001320420">
    <property type="component" value="Unassembled WGS sequence"/>
</dbReference>
<dbReference type="Gene3D" id="3.50.50.60">
    <property type="entry name" value="FAD/NAD(P)-binding domain"/>
    <property type="match status" value="1"/>
</dbReference>
<comment type="pathway">
    <text evidence="2">Secondary metabolite biosynthesis.</text>
</comment>
<dbReference type="InterPro" id="IPR050562">
    <property type="entry name" value="FAD_mOase_fung"/>
</dbReference>
<organism evidence="8 9">
    <name type="scientific">Diatrype stigma</name>
    <dbReference type="NCBI Taxonomy" id="117547"/>
    <lineage>
        <taxon>Eukaryota</taxon>
        <taxon>Fungi</taxon>
        <taxon>Dikarya</taxon>
        <taxon>Ascomycota</taxon>
        <taxon>Pezizomycotina</taxon>
        <taxon>Sordariomycetes</taxon>
        <taxon>Xylariomycetidae</taxon>
        <taxon>Xylariales</taxon>
        <taxon>Diatrypaceae</taxon>
        <taxon>Diatrype</taxon>
    </lineage>
</organism>
<keyword evidence="6" id="KW-0560">Oxidoreductase</keyword>
<gene>
    <name evidence="8" type="ORF">SLS62_002678</name>
</gene>
<dbReference type="InterPro" id="IPR002938">
    <property type="entry name" value="FAD-bd"/>
</dbReference>
<proteinExistence type="inferred from homology"/>
<dbReference type="PANTHER" id="PTHR47356:SF2">
    <property type="entry name" value="FAD-BINDING DOMAIN-CONTAINING PROTEIN-RELATED"/>
    <property type="match status" value="1"/>
</dbReference>
<sequence length="432" mass="48334">MSERPFRVIIVGAGPVGLYLAGALSKANIDFVVLEQYHSISTNAGAGIIIWPHSVRLLDQLGLLDEMKKISGDFDNKTDLLQNGQVIRLSPVMGLMEKRFGYPTFGTSRGDLIRVLYEGLPNHEDRVKTNARIVDMETNAEGVRVHLKDGTVEEGSIVVGTDGVHSKTREAIQRLSNTSTGKHPMTATFYGIYGNAPAIDGCEVGMFYETRGPGRVIQLSCMGDRMFYALLKTLDRPTTEKRSYSAEEMEQVAVEFAEDFVTPTVKFKEVWAVTDKTTARLVNQEEGFAEKWYHERIALVGDSAHKMTSITGQGFNSGMHSAAFLANELRKTLQSNPNPTTEVLEETFARYQRAREGETQALFQNGLDATRQVTWYSWRAWVLDRFIFPWLDGTHKFEQFCGLIRGGQVLDYVPAPVRKGKLPWLRNGVSPP</sequence>
<keyword evidence="4" id="KW-0285">Flavoprotein</keyword>
<dbReference type="PRINTS" id="PR00420">
    <property type="entry name" value="RNGMNOXGNASE"/>
</dbReference>
<evidence type="ECO:0000256" key="2">
    <source>
        <dbReference type="ARBA" id="ARBA00005179"/>
    </source>
</evidence>
<evidence type="ECO:0000256" key="3">
    <source>
        <dbReference type="ARBA" id="ARBA00007992"/>
    </source>
</evidence>
<comment type="cofactor">
    <cofactor evidence="1">
        <name>FAD</name>
        <dbReference type="ChEBI" id="CHEBI:57692"/>
    </cofactor>
</comment>